<dbReference type="GO" id="GO:0006269">
    <property type="term" value="P:DNA replication, synthesis of primer"/>
    <property type="evidence" value="ECO:0007669"/>
    <property type="project" value="UniProtKB-KW"/>
</dbReference>
<comment type="function">
    <text evidence="12">Initiates the restart of stalled replication forks, which reloads the replicative helicase on sites other than the origin of replication. Recognizes and binds to abandoned replication forks and remodels them to uncover a helicase loading site. Promotes assembly of the primosome at these replication forks.</text>
</comment>
<dbReference type="SUPFAM" id="SSF52540">
    <property type="entry name" value="P-loop containing nucleoside triphosphate hydrolases"/>
    <property type="match status" value="2"/>
</dbReference>
<dbReference type="GO" id="GO:1990077">
    <property type="term" value="C:primosome complex"/>
    <property type="evidence" value="ECO:0007669"/>
    <property type="project" value="UniProtKB-UniRule"/>
</dbReference>
<keyword evidence="3 12" id="KW-0479">Metal-binding</keyword>
<protein>
    <recommendedName>
        <fullName evidence="12">Replication restart protein PriA</fullName>
    </recommendedName>
    <alternativeName>
        <fullName evidence="12">ATP-dependent DNA helicase PriA</fullName>
        <ecNumber evidence="12">5.6.2.4</ecNumber>
    </alternativeName>
    <alternativeName>
        <fullName evidence="12">DNA 3'-5' helicase PriA</fullName>
    </alternativeName>
</protein>
<evidence type="ECO:0000256" key="11">
    <source>
        <dbReference type="ARBA" id="ARBA00048988"/>
    </source>
</evidence>
<feature type="binding site" evidence="12">
    <location>
        <position position="517"/>
    </location>
    <ligand>
        <name>Zn(2+)</name>
        <dbReference type="ChEBI" id="CHEBI:29105"/>
        <label>2</label>
    </ligand>
</feature>
<keyword evidence="16" id="KW-1185">Reference proteome</keyword>
<evidence type="ECO:0000259" key="14">
    <source>
        <dbReference type="PROSITE" id="PS51194"/>
    </source>
</evidence>
<dbReference type="STRING" id="872970.SAMN04488134_101475"/>
<dbReference type="InterPro" id="IPR027417">
    <property type="entry name" value="P-loop_NTPase"/>
</dbReference>
<keyword evidence="10 12" id="KW-0413">Isomerase</keyword>
<feature type="domain" description="Helicase C-terminal" evidence="14">
    <location>
        <begin position="543"/>
        <end position="697"/>
    </location>
</feature>
<dbReference type="FunFam" id="3.40.50.300:FF:000489">
    <property type="entry name" value="Primosome assembly protein PriA"/>
    <property type="match status" value="1"/>
</dbReference>
<dbReference type="EC" id="5.6.2.4" evidence="12"/>
<dbReference type="InterPro" id="IPR001650">
    <property type="entry name" value="Helicase_C-like"/>
</dbReference>
<keyword evidence="1 12" id="KW-0639">Primosome</keyword>
<comment type="subunit">
    <text evidence="12">Component of the replication restart primosome.</text>
</comment>
<dbReference type="NCBIfam" id="NF004066">
    <property type="entry name" value="PRK05580.1-3"/>
    <property type="match status" value="1"/>
</dbReference>
<organism evidence="15 16">
    <name type="scientific">Amphibacillus marinus</name>
    <dbReference type="NCBI Taxonomy" id="872970"/>
    <lineage>
        <taxon>Bacteria</taxon>
        <taxon>Bacillati</taxon>
        <taxon>Bacillota</taxon>
        <taxon>Bacilli</taxon>
        <taxon>Bacillales</taxon>
        <taxon>Bacillaceae</taxon>
        <taxon>Amphibacillus</taxon>
    </lineage>
</organism>
<dbReference type="Gene3D" id="3.40.1440.60">
    <property type="entry name" value="PriA, 3(prime) DNA-binding domain"/>
    <property type="match status" value="1"/>
</dbReference>
<dbReference type="InterPro" id="IPR042115">
    <property type="entry name" value="PriA_3primeBD_sf"/>
</dbReference>
<keyword evidence="8 12" id="KW-0067">ATP-binding</keyword>
<evidence type="ECO:0000256" key="8">
    <source>
        <dbReference type="ARBA" id="ARBA00022840"/>
    </source>
</evidence>
<proteinExistence type="inferred from homology"/>
<dbReference type="Gene3D" id="3.40.50.300">
    <property type="entry name" value="P-loop containing nucleotide triphosphate hydrolases"/>
    <property type="match status" value="2"/>
</dbReference>
<evidence type="ECO:0000256" key="7">
    <source>
        <dbReference type="ARBA" id="ARBA00022833"/>
    </source>
</evidence>
<dbReference type="GO" id="GO:0016887">
    <property type="term" value="F:ATP hydrolysis activity"/>
    <property type="evidence" value="ECO:0007669"/>
    <property type="project" value="RHEA"/>
</dbReference>
<dbReference type="GO" id="GO:0008270">
    <property type="term" value="F:zinc ion binding"/>
    <property type="evidence" value="ECO:0007669"/>
    <property type="project" value="UniProtKB-UniRule"/>
</dbReference>
<dbReference type="RefSeq" id="WP_091494407.1">
    <property type="nucleotide sequence ID" value="NZ_FODJ01000001.1"/>
</dbReference>
<evidence type="ECO:0000313" key="16">
    <source>
        <dbReference type="Proteomes" id="UP000199300"/>
    </source>
</evidence>
<dbReference type="SMART" id="SM00487">
    <property type="entry name" value="DEXDc"/>
    <property type="match status" value="1"/>
</dbReference>
<sequence>MKVAKVVVDVPAAQTNKIYDYTIPMHLHDAIEIGMRVIVPFGNRKIMGYVLELTDTSAVERIKDIDSAMDMTPILTVELLELGKWLAEHTMSFYISAFQAMLPQALKANYVKYLHRLSEDQLDERLEALFAGRDYLDYKEAVERDVPLHRLKLAIQAGDVEISYQVNSKETIKKIAMIKLAADEEVIDAYLVDLGKRAKKKREIINYFQANNAPIPLKDLLNQLHTTRQTVKALENDGLLVTFKEEVYRNPYQHRKIIEATAPLPLRPQQSEALGAIVNQLHQKQAGVFLLHGVTGSGKTEVYLQAIGHALELNKEAIVLVPEIALTPQMVERFKGRFGSEVAVLHSALSKGERFDEWRKIQRKEVRVVVGARSAIFAPFDNIGIIIIDEEHESSYKQEDHPRYHVKDVAIKRAENHQCPIILGSATPTMESYARAKKGLYHLLEMPDRMSKNAMPTVHLADMREELHAGNRTMFSRQLQEAISDRLEQNQQIVLFLNRRGYSTFVSCRDCGHVVQCPNCDISLTYHRKHETLKCHYCNYQERMPQQCPKCTSDTIRYFGTGTQKVEEALYQTFPEARVIRMDVDTTRKKGAHERLLAQFGNKQADILLGTQMIAKGLDFPDVTLVGVLAADSLLNLPDFRAAEKTFQLLTQVSGRAGRHLLAGEVVVQTYTPDHYSIQYAAEYNYHGFFEQEMALRRAFQYPPYFYMTLITVLHPNPLKAEEVTRMICKLLQKHLSQDARILGPSPSPIERIKNRYRYQCIIKYKHEPKQHTVLTKVLNYYEDMMRKDDLLIQIDLQPYQLM</sequence>
<reference evidence="15 16" key="1">
    <citation type="submission" date="2016-10" db="EMBL/GenBank/DDBJ databases">
        <authorList>
            <person name="de Groot N.N."/>
        </authorList>
    </citation>
    <scope>NUCLEOTIDE SEQUENCE [LARGE SCALE GENOMIC DNA]</scope>
    <source>
        <strain evidence="15 16">CGMCC 1.10434</strain>
    </source>
</reference>
<gene>
    <name evidence="12" type="primary">priA</name>
    <name evidence="15" type="ORF">SAMN04488134_101475</name>
</gene>
<dbReference type="PROSITE" id="PS51192">
    <property type="entry name" value="HELICASE_ATP_BIND_1"/>
    <property type="match status" value="1"/>
</dbReference>
<dbReference type="GO" id="GO:0006302">
    <property type="term" value="P:double-strand break repair"/>
    <property type="evidence" value="ECO:0007669"/>
    <property type="project" value="InterPro"/>
</dbReference>
<evidence type="ECO:0000256" key="1">
    <source>
        <dbReference type="ARBA" id="ARBA00022515"/>
    </source>
</evidence>
<comment type="catalytic activity">
    <reaction evidence="11 12">
        <text>ATP + H2O = ADP + phosphate + H(+)</text>
        <dbReference type="Rhea" id="RHEA:13065"/>
        <dbReference type="ChEBI" id="CHEBI:15377"/>
        <dbReference type="ChEBI" id="CHEBI:15378"/>
        <dbReference type="ChEBI" id="CHEBI:30616"/>
        <dbReference type="ChEBI" id="CHEBI:43474"/>
        <dbReference type="ChEBI" id="CHEBI:456216"/>
        <dbReference type="EC" id="5.6.2.4"/>
    </reaction>
</comment>
<comment type="catalytic activity">
    <reaction evidence="12">
        <text>Couples ATP hydrolysis with the unwinding of duplex DNA by translocating in the 3'-5' direction.</text>
        <dbReference type="EC" id="5.6.2.4"/>
    </reaction>
</comment>
<comment type="similarity">
    <text evidence="12">Belongs to the helicase family. PriA subfamily.</text>
</comment>
<feature type="binding site" evidence="12">
    <location>
        <position position="535"/>
    </location>
    <ligand>
        <name>Zn(2+)</name>
        <dbReference type="ChEBI" id="CHEBI:29105"/>
        <label>2</label>
    </ligand>
</feature>
<keyword evidence="7 12" id="KW-0862">Zinc</keyword>
<dbReference type="FunFam" id="3.40.1440.60:FF:000001">
    <property type="entry name" value="Primosomal protein N"/>
    <property type="match status" value="1"/>
</dbReference>
<evidence type="ECO:0000256" key="10">
    <source>
        <dbReference type="ARBA" id="ARBA00023235"/>
    </source>
</evidence>
<keyword evidence="9 12" id="KW-0238">DNA-binding</keyword>
<dbReference type="CDD" id="cd18804">
    <property type="entry name" value="SF2_C_priA"/>
    <property type="match status" value="1"/>
</dbReference>
<dbReference type="SMART" id="SM00490">
    <property type="entry name" value="HELICc"/>
    <property type="match status" value="1"/>
</dbReference>
<evidence type="ECO:0000256" key="6">
    <source>
        <dbReference type="ARBA" id="ARBA00022806"/>
    </source>
</evidence>
<dbReference type="Pfam" id="PF00271">
    <property type="entry name" value="Helicase_C"/>
    <property type="match status" value="1"/>
</dbReference>
<dbReference type="Pfam" id="PF18074">
    <property type="entry name" value="PriA_C"/>
    <property type="match status" value="1"/>
</dbReference>
<dbReference type="Pfam" id="PF18319">
    <property type="entry name" value="Zn_ribbon_PriA"/>
    <property type="match status" value="1"/>
</dbReference>
<keyword evidence="6 12" id="KW-0347">Helicase</keyword>
<feature type="binding site" evidence="12">
    <location>
        <position position="508"/>
    </location>
    <ligand>
        <name>Zn(2+)</name>
        <dbReference type="ChEBI" id="CHEBI:29105"/>
        <label>1</label>
    </ligand>
</feature>
<dbReference type="PROSITE" id="PS51194">
    <property type="entry name" value="HELICASE_CTER"/>
    <property type="match status" value="1"/>
</dbReference>
<accession>A0A1H8I096</accession>
<dbReference type="Pfam" id="PF17764">
    <property type="entry name" value="PriA_3primeBD"/>
    <property type="match status" value="1"/>
</dbReference>
<dbReference type="InterPro" id="IPR040498">
    <property type="entry name" value="PriA_CRR"/>
</dbReference>
<dbReference type="PANTHER" id="PTHR30580">
    <property type="entry name" value="PRIMOSOMAL PROTEIN N"/>
    <property type="match status" value="1"/>
</dbReference>
<keyword evidence="5 12" id="KW-0378">Hydrolase</keyword>
<evidence type="ECO:0000259" key="13">
    <source>
        <dbReference type="PROSITE" id="PS51192"/>
    </source>
</evidence>
<dbReference type="GO" id="GO:0003677">
    <property type="term" value="F:DNA binding"/>
    <property type="evidence" value="ECO:0007669"/>
    <property type="project" value="UniProtKB-UniRule"/>
</dbReference>
<evidence type="ECO:0000256" key="12">
    <source>
        <dbReference type="HAMAP-Rule" id="MF_00983"/>
    </source>
</evidence>
<dbReference type="InterPro" id="IPR011545">
    <property type="entry name" value="DEAD/DEAH_box_helicase_dom"/>
</dbReference>
<evidence type="ECO:0000313" key="15">
    <source>
        <dbReference type="EMBL" id="SEN61268.1"/>
    </source>
</evidence>
<dbReference type="NCBIfam" id="TIGR00595">
    <property type="entry name" value="priA"/>
    <property type="match status" value="1"/>
</dbReference>
<evidence type="ECO:0000256" key="5">
    <source>
        <dbReference type="ARBA" id="ARBA00022801"/>
    </source>
</evidence>
<feature type="binding site" evidence="12">
    <location>
        <position position="551"/>
    </location>
    <ligand>
        <name>Zn(2+)</name>
        <dbReference type="ChEBI" id="CHEBI:29105"/>
        <label>1</label>
    </ligand>
</feature>
<dbReference type="AlphaFoldDB" id="A0A1H8I096"/>
<dbReference type="InterPro" id="IPR041222">
    <property type="entry name" value="PriA_3primeBD"/>
</dbReference>
<evidence type="ECO:0000256" key="9">
    <source>
        <dbReference type="ARBA" id="ARBA00023125"/>
    </source>
</evidence>
<feature type="domain" description="Helicase ATP-binding" evidence="13">
    <location>
        <begin position="280"/>
        <end position="446"/>
    </location>
</feature>
<dbReference type="HAMAP" id="MF_00983">
    <property type="entry name" value="PriA"/>
    <property type="match status" value="1"/>
</dbReference>
<dbReference type="InterPro" id="IPR041236">
    <property type="entry name" value="PriA_C"/>
</dbReference>
<evidence type="ECO:0000256" key="4">
    <source>
        <dbReference type="ARBA" id="ARBA00022741"/>
    </source>
</evidence>
<dbReference type="CDD" id="cd17929">
    <property type="entry name" value="DEXHc_priA"/>
    <property type="match status" value="1"/>
</dbReference>
<dbReference type="InterPro" id="IPR014001">
    <property type="entry name" value="Helicase_ATP-bd"/>
</dbReference>
<dbReference type="PANTHER" id="PTHR30580:SF0">
    <property type="entry name" value="PRIMOSOMAL PROTEIN N"/>
    <property type="match status" value="1"/>
</dbReference>
<evidence type="ECO:0000256" key="3">
    <source>
        <dbReference type="ARBA" id="ARBA00022723"/>
    </source>
</evidence>
<dbReference type="OrthoDB" id="9759544at2"/>
<keyword evidence="4 12" id="KW-0547">Nucleotide-binding</keyword>
<feature type="binding site" evidence="12">
    <location>
        <position position="520"/>
    </location>
    <ligand>
        <name>Zn(2+)</name>
        <dbReference type="ChEBI" id="CHEBI:29105"/>
        <label>2</label>
    </ligand>
</feature>
<dbReference type="GO" id="GO:0005524">
    <property type="term" value="F:ATP binding"/>
    <property type="evidence" value="ECO:0007669"/>
    <property type="project" value="UniProtKB-UniRule"/>
</dbReference>
<dbReference type="GO" id="GO:0043138">
    <property type="term" value="F:3'-5' DNA helicase activity"/>
    <property type="evidence" value="ECO:0007669"/>
    <property type="project" value="UniProtKB-EC"/>
</dbReference>
<dbReference type="InterPro" id="IPR005259">
    <property type="entry name" value="PriA"/>
</dbReference>
<keyword evidence="2 12" id="KW-0235">DNA replication</keyword>
<comment type="cofactor">
    <cofactor evidence="12">
        <name>Zn(2+)</name>
        <dbReference type="ChEBI" id="CHEBI:29105"/>
    </cofactor>
    <text evidence="12">Binds 2 zinc ions per subunit.</text>
</comment>
<dbReference type="GO" id="GO:0006310">
    <property type="term" value="P:DNA recombination"/>
    <property type="evidence" value="ECO:0007669"/>
    <property type="project" value="InterPro"/>
</dbReference>
<dbReference type="EMBL" id="FODJ01000001">
    <property type="protein sequence ID" value="SEN61268.1"/>
    <property type="molecule type" value="Genomic_DNA"/>
</dbReference>
<dbReference type="GO" id="GO:0006270">
    <property type="term" value="P:DNA replication initiation"/>
    <property type="evidence" value="ECO:0007669"/>
    <property type="project" value="TreeGrafter"/>
</dbReference>
<evidence type="ECO:0000256" key="2">
    <source>
        <dbReference type="ARBA" id="ARBA00022705"/>
    </source>
</evidence>
<feature type="binding site" evidence="12">
    <location>
        <position position="538"/>
    </location>
    <ligand>
        <name>Zn(2+)</name>
        <dbReference type="ChEBI" id="CHEBI:29105"/>
        <label>2</label>
    </ligand>
</feature>
<name>A0A1H8I096_9BACI</name>
<feature type="binding site" evidence="12">
    <location>
        <position position="548"/>
    </location>
    <ligand>
        <name>Zn(2+)</name>
        <dbReference type="ChEBI" id="CHEBI:29105"/>
        <label>1</label>
    </ligand>
</feature>
<feature type="binding site" evidence="12">
    <location>
        <position position="511"/>
    </location>
    <ligand>
        <name>Zn(2+)</name>
        <dbReference type="ChEBI" id="CHEBI:29105"/>
        <label>1</label>
    </ligand>
</feature>
<dbReference type="Pfam" id="PF00270">
    <property type="entry name" value="DEAD"/>
    <property type="match status" value="1"/>
</dbReference>
<dbReference type="Proteomes" id="UP000199300">
    <property type="component" value="Unassembled WGS sequence"/>
</dbReference>